<dbReference type="GO" id="GO:0009279">
    <property type="term" value="C:cell outer membrane"/>
    <property type="evidence" value="ECO:0007669"/>
    <property type="project" value="UniProtKB-SubCell"/>
</dbReference>
<evidence type="ECO:0000313" key="7">
    <source>
        <dbReference type="EMBL" id="PSN08199.1"/>
    </source>
</evidence>
<dbReference type="Gene3D" id="1.10.530.10">
    <property type="match status" value="1"/>
</dbReference>
<accession>A0A2P8VKW0</accession>
<proteinExistence type="inferred from homology"/>
<keyword evidence="8" id="KW-1185">Reference proteome</keyword>
<evidence type="ECO:0000256" key="5">
    <source>
        <dbReference type="HAMAP-Rule" id="MF_01381"/>
    </source>
</evidence>
<keyword evidence="5" id="KW-0998">Cell outer membrane</keyword>
<keyword evidence="5" id="KW-0564">Palmitate</keyword>
<keyword evidence="5" id="KW-0732">Signal</keyword>
<dbReference type="CDD" id="cd16893">
    <property type="entry name" value="LT_MltC_MltE"/>
    <property type="match status" value="1"/>
</dbReference>
<comment type="caution">
    <text evidence="7">The sequence shown here is derived from an EMBL/GenBank/DDBJ whole genome shotgun (WGS) entry which is preliminary data.</text>
</comment>
<name>A0A2P8VKW0_9ENTR</name>
<dbReference type="EMBL" id="PYEP01000003">
    <property type="protein sequence ID" value="PSN08199.1"/>
    <property type="molecule type" value="Genomic_DNA"/>
</dbReference>
<evidence type="ECO:0000256" key="1">
    <source>
        <dbReference type="ARBA" id="ARBA00001420"/>
    </source>
</evidence>
<dbReference type="Proteomes" id="UP000240212">
    <property type="component" value="Unassembled WGS sequence"/>
</dbReference>
<dbReference type="GO" id="GO:0000270">
    <property type="term" value="P:peptidoglycan metabolic process"/>
    <property type="evidence" value="ECO:0007669"/>
    <property type="project" value="InterPro"/>
</dbReference>
<dbReference type="PROSITE" id="PS00922">
    <property type="entry name" value="TRANSGLYCOSYLASE"/>
    <property type="match status" value="1"/>
</dbReference>
<keyword evidence="4 5" id="KW-0961">Cell wall biogenesis/degradation</keyword>
<dbReference type="InterPro" id="IPR008258">
    <property type="entry name" value="Transglycosylase_SLT_dom_1"/>
</dbReference>
<organism evidence="7 8">
    <name type="scientific">Siccibacter turicensis</name>
    <dbReference type="NCBI Taxonomy" id="357233"/>
    <lineage>
        <taxon>Bacteria</taxon>
        <taxon>Pseudomonadati</taxon>
        <taxon>Pseudomonadota</taxon>
        <taxon>Gammaproteobacteria</taxon>
        <taxon>Enterobacterales</taxon>
        <taxon>Enterobacteriaceae</taxon>
        <taxon>Siccibacter</taxon>
    </lineage>
</organism>
<keyword evidence="5" id="KW-0472">Membrane</keyword>
<dbReference type="NCBIfam" id="NF012014">
    <property type="entry name" value="PRK15470.1"/>
    <property type="match status" value="1"/>
</dbReference>
<dbReference type="STRING" id="1388748.GCA_000463155_02661"/>
<dbReference type="GO" id="GO:0071555">
    <property type="term" value="P:cell wall organization"/>
    <property type="evidence" value="ECO:0007669"/>
    <property type="project" value="UniProtKB-KW"/>
</dbReference>
<evidence type="ECO:0000313" key="8">
    <source>
        <dbReference type="Proteomes" id="UP000240212"/>
    </source>
</evidence>
<comment type="subcellular location">
    <subcellularLocation>
        <location evidence="5">Cell outer membrane</location>
        <topology evidence="5">Lipid-anchor</topology>
    </subcellularLocation>
</comment>
<comment type="function">
    <text evidence="5">Murein-degrading enzyme. May play a role in recycling of muropeptides during cell elongation and/or cell division. Preferentially cleaves at a distance of more than two disaccharide units from the ends of the glycan chain.</text>
</comment>
<evidence type="ECO:0000256" key="2">
    <source>
        <dbReference type="ARBA" id="ARBA00007734"/>
    </source>
</evidence>
<feature type="domain" description="Transglycosylase SLT" evidence="6">
    <location>
        <begin position="45"/>
        <end position="168"/>
    </location>
</feature>
<dbReference type="AlphaFoldDB" id="A0A2P8VKW0"/>
<dbReference type="RefSeq" id="WP_106876890.1">
    <property type="nucleotide sequence ID" value="NZ_PYEP01000003.1"/>
</dbReference>
<dbReference type="PANTHER" id="PTHR37423">
    <property type="entry name" value="SOLUBLE LYTIC MUREIN TRANSGLYCOSYLASE-RELATED"/>
    <property type="match status" value="1"/>
</dbReference>
<dbReference type="HAMAP" id="MF_01381">
    <property type="entry name" value="EmtA"/>
    <property type="match status" value="1"/>
</dbReference>
<dbReference type="InterPro" id="IPR000189">
    <property type="entry name" value="Transglyc_AS"/>
</dbReference>
<dbReference type="PANTHER" id="PTHR37423:SF4">
    <property type="entry name" value="ENDO-TYPE MEMBRANE-BOUND LYTIC MUREIN TRANSGLYCOSYLASE A"/>
    <property type="match status" value="1"/>
</dbReference>
<comment type="catalytic activity">
    <reaction evidence="5">
        <text>Endolytic cleavage of the (1-&gt;4)-beta-glycosidic linkage between N-acetylmuramic acid (MurNAc) and N-acetylglucosamine (GlcNAc) residues in peptidoglycan with concomitant formation of a 1,6-anhydrobond in the MurNAc residue.</text>
        <dbReference type="EC" id="4.2.2.n2"/>
    </reaction>
</comment>
<evidence type="ECO:0000256" key="3">
    <source>
        <dbReference type="ARBA" id="ARBA00023239"/>
    </source>
</evidence>
<keyword evidence="5" id="KW-0449">Lipoprotein</keyword>
<dbReference type="InterPro" id="IPR023946">
    <property type="entry name" value="EmtA"/>
</dbReference>
<evidence type="ECO:0000259" key="6">
    <source>
        <dbReference type="Pfam" id="PF01464"/>
    </source>
</evidence>
<dbReference type="OrthoDB" id="92254at2"/>
<gene>
    <name evidence="5" type="primary">emtA</name>
    <name evidence="7" type="ORF">C7G83_08450</name>
</gene>
<dbReference type="PROSITE" id="PS51257">
    <property type="entry name" value="PROKAR_LIPOPROTEIN"/>
    <property type="match status" value="1"/>
</dbReference>
<keyword evidence="3 5" id="KW-0456">Lyase</keyword>
<comment type="catalytic activity">
    <reaction evidence="1">
        <text>Exolytic cleavage of the (1-&gt;4)-beta-glycosidic linkage between N-acetylmuramic acid (MurNAc) and N-acetylglucosamine (GlcNAc) residues in peptidoglycan, from either the reducing or the non-reducing ends of the peptidoglycan chains, with concomitant formation of a 1,6-anhydrobond in the MurNAc residue.</text>
        <dbReference type="EC" id="4.2.2.n1"/>
    </reaction>
</comment>
<reference evidence="7 8" key="1">
    <citation type="submission" date="2018-03" db="EMBL/GenBank/DDBJ databases">
        <title>Draft genome sequence of the first documented clinical Siccibacter turicensis isolate in Austria.</title>
        <authorList>
            <person name="Lepuschitz S."/>
            <person name="Pekard-Amenitsch S."/>
            <person name="Haunold R."/>
            <person name="Schill S."/>
            <person name="Mach R."/>
            <person name="Allerberger F."/>
            <person name="Ruppitsch W."/>
            <person name="Forsythe S.J."/>
        </authorList>
    </citation>
    <scope>NUCLEOTIDE SEQUENCE [LARGE SCALE GENOMIC DNA]</scope>
    <source>
        <strain evidence="7 8">6100069499-17</strain>
    </source>
</reference>
<sequence>MKLRGLIFLALFLAGCSSKPDYNSVPWQAQAPTSRALQWMPFSEQSGAQYGVSPRLITAIIAVESGGKPELVSASNAVGLMQIKASTAGKEVYRHLGWRGQPSTSELKDPQRNIDIGTAYLSILEHGILAGIEDPQTMQYALVVSYVNGAGALLRTFSSDRKAAIEEINDLSPQEFYQHVVDKHPSPQAPRYLWKVQQAMAAM</sequence>
<dbReference type="GO" id="GO:0016998">
    <property type="term" value="P:cell wall macromolecule catabolic process"/>
    <property type="evidence" value="ECO:0007669"/>
    <property type="project" value="UniProtKB-UniRule"/>
</dbReference>
<evidence type="ECO:0000256" key="4">
    <source>
        <dbReference type="ARBA" id="ARBA00023316"/>
    </source>
</evidence>
<protein>
    <recommendedName>
        <fullName evidence="5">Endo-type membrane-bound lytic murein transglycosylase A</fullName>
        <ecNumber evidence="5">4.2.2.n2</ecNumber>
    </recommendedName>
    <alternativeName>
        <fullName evidence="5">Peptidoglycan lytic endotransglycosylase</fullName>
    </alternativeName>
</protein>
<dbReference type="EC" id="4.2.2.n2" evidence="5"/>
<dbReference type="GO" id="GO:0008932">
    <property type="term" value="F:lytic endotransglycosylase activity"/>
    <property type="evidence" value="ECO:0007669"/>
    <property type="project" value="InterPro"/>
</dbReference>
<dbReference type="Pfam" id="PF01464">
    <property type="entry name" value="SLT"/>
    <property type="match status" value="1"/>
</dbReference>
<comment type="similarity">
    <text evidence="2 5">Belongs to the transglycosylase Slt family.</text>
</comment>
<dbReference type="SUPFAM" id="SSF53955">
    <property type="entry name" value="Lysozyme-like"/>
    <property type="match status" value="1"/>
</dbReference>
<dbReference type="InterPro" id="IPR023346">
    <property type="entry name" value="Lysozyme-like_dom_sf"/>
</dbReference>